<accession>A0A2I2L5Y9</accession>
<proteinExistence type="predicted"/>
<evidence type="ECO:0000256" key="1">
    <source>
        <dbReference type="SAM" id="MobiDB-lite"/>
    </source>
</evidence>
<dbReference type="Proteomes" id="UP000236316">
    <property type="component" value="Segment"/>
</dbReference>
<dbReference type="EMBL" id="LT906555">
    <property type="protein sequence ID" value="SNW62962.1"/>
    <property type="molecule type" value="Genomic_DNA"/>
</dbReference>
<keyword evidence="3" id="KW-1185">Reference proteome</keyword>
<dbReference type="RefSeq" id="YP_009449264.1">
    <property type="nucleotide sequence ID" value="NC_036594.1"/>
</dbReference>
<name>A0A2I2L5Y9_9VIRU</name>
<evidence type="ECO:0000313" key="3">
    <source>
        <dbReference type="Proteomes" id="UP000236316"/>
    </source>
</evidence>
<evidence type="ECO:0000313" key="2">
    <source>
        <dbReference type="EMBL" id="SNW62962.1"/>
    </source>
</evidence>
<protein>
    <submittedName>
        <fullName evidence="2">Uncharacterized protein</fullName>
    </submittedName>
</protein>
<feature type="region of interest" description="Disordered" evidence="1">
    <location>
        <begin position="75"/>
        <end position="129"/>
    </location>
</feature>
<organism evidence="2">
    <name type="scientific">Orpheovirus IHUMI-LCC2</name>
    <dbReference type="NCBI Taxonomy" id="2023057"/>
    <lineage>
        <taxon>Viruses</taxon>
        <taxon>Varidnaviria</taxon>
        <taxon>Bamfordvirae</taxon>
        <taxon>Nucleocytoviricota</taxon>
        <taxon>Megaviricetes</taxon>
        <taxon>Pimascovirales</taxon>
        <taxon>Ocovirineae</taxon>
        <taxon>Orpheoviridae</taxon>
        <taxon>Alphaorpheovirus</taxon>
        <taxon>Alphaorpheovirus massiliense</taxon>
    </lineage>
</organism>
<feature type="compositionally biased region" description="Low complexity" evidence="1">
    <location>
        <begin position="75"/>
        <end position="99"/>
    </location>
</feature>
<dbReference type="GeneID" id="35381717"/>
<gene>
    <name evidence="2" type="ORF">ORPV_1058</name>
</gene>
<dbReference type="KEGG" id="vg:35381717"/>
<reference evidence="2" key="1">
    <citation type="submission" date="2017-08" db="EMBL/GenBank/DDBJ databases">
        <authorList>
            <consortium name="Urmite Genomes"/>
        </authorList>
    </citation>
    <scope>NUCLEOTIDE SEQUENCE [LARGE SCALE GENOMIC DNA]</scope>
    <source>
        <strain evidence="2">IHUMI-LCC2</strain>
    </source>
</reference>
<sequence>MFRPIRDLLLTNVANLSQLSNNMLLYTQNINSQSLSPMEINEYLQTLNLINSNTLQLSNIIQQISLSQQLTQSQPQQLTQSQPQQFTQSQPQQPKQKSSSTKKKKEGNNQTAKSPGKKRGPKPFPKFPELTGQVRDLVVGVKKIGNESKQIQVVSVNPKSRIVEIGGDGIETLTWKGGKWVNVNGTTDPNVSYHLKLQDEKGQFTYVPEM</sequence>